<dbReference type="HOGENOM" id="CLU_2079240_0_0_1"/>
<evidence type="ECO:0000313" key="2">
    <source>
        <dbReference type="EMBL" id="ETI32787.1"/>
    </source>
</evidence>
<gene>
    <name evidence="2" type="ORF">F443_20440</name>
</gene>
<evidence type="ECO:0000256" key="1">
    <source>
        <dbReference type="SAM" id="MobiDB-lite"/>
    </source>
</evidence>
<feature type="compositionally biased region" description="Polar residues" evidence="1">
    <location>
        <begin position="102"/>
        <end position="112"/>
    </location>
</feature>
<feature type="region of interest" description="Disordered" evidence="1">
    <location>
        <begin position="64"/>
        <end position="118"/>
    </location>
</feature>
<dbReference type="eggNOG" id="ENOG502SZ3C">
    <property type="taxonomic scope" value="Eukaryota"/>
</dbReference>
<feature type="non-terminal residue" evidence="2">
    <location>
        <position position="118"/>
    </location>
</feature>
<dbReference type="EMBL" id="ANIZ01003558">
    <property type="protein sequence ID" value="ETI32787.1"/>
    <property type="molecule type" value="Genomic_DNA"/>
</dbReference>
<reference evidence="2 3" key="1">
    <citation type="submission" date="2013-11" db="EMBL/GenBank/DDBJ databases">
        <title>The Genome Sequence of Phytophthora parasitica P1569.</title>
        <authorList>
            <consortium name="The Broad Institute Genomics Platform"/>
            <person name="Russ C."/>
            <person name="Tyler B."/>
            <person name="Panabieres F."/>
            <person name="Shan W."/>
            <person name="Tripathy S."/>
            <person name="Grunwald N."/>
            <person name="Machado M."/>
            <person name="Johnson C.S."/>
            <person name="Arredondo F."/>
            <person name="Hong C."/>
            <person name="Coffey M."/>
            <person name="Young S.K."/>
            <person name="Zeng Q."/>
            <person name="Gargeya S."/>
            <person name="Fitzgerald M."/>
            <person name="Abouelleil A."/>
            <person name="Alvarado L."/>
            <person name="Chapman S.B."/>
            <person name="Gainer-Dewar J."/>
            <person name="Goldberg J."/>
            <person name="Griggs A."/>
            <person name="Gujja S."/>
            <person name="Hansen M."/>
            <person name="Howarth C."/>
            <person name="Imamovic A."/>
            <person name="Ireland A."/>
            <person name="Larimer J."/>
            <person name="McCowan C."/>
            <person name="Murphy C."/>
            <person name="Pearson M."/>
            <person name="Poon T.W."/>
            <person name="Priest M."/>
            <person name="Roberts A."/>
            <person name="Saif S."/>
            <person name="Shea T."/>
            <person name="Sykes S."/>
            <person name="Wortman J."/>
            <person name="Nusbaum C."/>
            <person name="Birren B."/>
        </authorList>
    </citation>
    <scope>NUCLEOTIDE SEQUENCE [LARGE SCALE GENOMIC DNA]</scope>
    <source>
        <strain evidence="2 3">P1569</strain>
    </source>
</reference>
<dbReference type="Proteomes" id="UP000018721">
    <property type="component" value="Unassembled WGS sequence"/>
</dbReference>
<dbReference type="AlphaFoldDB" id="V9E396"/>
<keyword evidence="3" id="KW-1185">Reference proteome</keyword>
<protein>
    <submittedName>
        <fullName evidence="2">Uncharacterized protein</fullName>
    </submittedName>
</protein>
<proteinExistence type="predicted"/>
<name>V9E396_PHYNI</name>
<comment type="caution">
    <text evidence="2">The sequence shown here is derived from an EMBL/GenBank/DDBJ whole genome shotgun (WGS) entry which is preliminary data.</text>
</comment>
<dbReference type="OrthoDB" id="165773at2759"/>
<evidence type="ECO:0000313" key="3">
    <source>
        <dbReference type="Proteomes" id="UP000018721"/>
    </source>
</evidence>
<sequence>MQDVMTLWVTCWLYVQWLFETHGWKLLGAALLTVWGRQRYREYAARRHQEKTLAAANGTSPLTYGFKANSDQHEHDSSSGCLSPGASCSAPARNGTCAHKATGSTHQKQQSEGGEGSV</sequence>
<accession>V9E396</accession>
<organism evidence="2 3">
    <name type="scientific">Phytophthora nicotianae P1569</name>
    <dbReference type="NCBI Taxonomy" id="1317065"/>
    <lineage>
        <taxon>Eukaryota</taxon>
        <taxon>Sar</taxon>
        <taxon>Stramenopiles</taxon>
        <taxon>Oomycota</taxon>
        <taxon>Peronosporomycetes</taxon>
        <taxon>Peronosporales</taxon>
        <taxon>Peronosporaceae</taxon>
        <taxon>Phytophthora</taxon>
    </lineage>
</organism>